<accession>A0A8T2R896</accession>
<dbReference type="Proteomes" id="UP000825935">
    <property type="component" value="Chromosome 29"/>
</dbReference>
<feature type="region of interest" description="Disordered" evidence="1">
    <location>
        <begin position="147"/>
        <end position="171"/>
    </location>
</feature>
<comment type="caution">
    <text evidence="2">The sequence shown here is derived from an EMBL/GenBank/DDBJ whole genome shotgun (WGS) entry which is preliminary data.</text>
</comment>
<dbReference type="EMBL" id="CM035434">
    <property type="protein sequence ID" value="KAH7292596.1"/>
    <property type="molecule type" value="Genomic_DNA"/>
</dbReference>
<evidence type="ECO:0000313" key="3">
    <source>
        <dbReference type="Proteomes" id="UP000825935"/>
    </source>
</evidence>
<evidence type="ECO:0000313" key="2">
    <source>
        <dbReference type="EMBL" id="KAH7292596.1"/>
    </source>
</evidence>
<evidence type="ECO:0000256" key="1">
    <source>
        <dbReference type="SAM" id="MobiDB-lite"/>
    </source>
</evidence>
<keyword evidence="3" id="KW-1185">Reference proteome</keyword>
<feature type="compositionally biased region" description="Low complexity" evidence="1">
    <location>
        <begin position="154"/>
        <end position="168"/>
    </location>
</feature>
<organism evidence="2 3">
    <name type="scientific">Ceratopteris richardii</name>
    <name type="common">Triangle waterfern</name>
    <dbReference type="NCBI Taxonomy" id="49495"/>
    <lineage>
        <taxon>Eukaryota</taxon>
        <taxon>Viridiplantae</taxon>
        <taxon>Streptophyta</taxon>
        <taxon>Embryophyta</taxon>
        <taxon>Tracheophyta</taxon>
        <taxon>Polypodiopsida</taxon>
        <taxon>Polypodiidae</taxon>
        <taxon>Polypodiales</taxon>
        <taxon>Pteridineae</taxon>
        <taxon>Pteridaceae</taxon>
        <taxon>Parkerioideae</taxon>
        <taxon>Ceratopteris</taxon>
    </lineage>
</organism>
<proteinExistence type="predicted"/>
<dbReference type="OrthoDB" id="1917005at2759"/>
<dbReference type="AlphaFoldDB" id="A0A8T2R896"/>
<name>A0A8T2R896_CERRI</name>
<gene>
    <name evidence="2" type="ORF">KP509_29G076700</name>
</gene>
<sequence>MAACENSVAKKCFSESTEGELLSQIAEVNPNSTSQERVFDLQRDSNTEACSDDDGELCRSPLHAKDVDVTESIIESSSKDGKASAIIAEDSPMSANVNASAKVAANVPRAAQCERDFEMQNSLFHTDECKVSSPDGLDNVVAMQEVSENGSNDLPSPTLSPTVSSVSPNTGDVRGSCGAVVEHPIFDLNEVLVTEEGVQEHITVPIVRTSSPSAPVTESTGLTGNSSSWPAPIVVVAATKGSFIPPI</sequence>
<protein>
    <submittedName>
        <fullName evidence="2">Uncharacterized protein</fullName>
    </submittedName>
</protein>
<reference evidence="2" key="1">
    <citation type="submission" date="2021-08" db="EMBL/GenBank/DDBJ databases">
        <title>WGS assembly of Ceratopteris richardii.</title>
        <authorList>
            <person name="Marchant D.B."/>
            <person name="Chen G."/>
            <person name="Jenkins J."/>
            <person name="Shu S."/>
            <person name="Leebens-Mack J."/>
            <person name="Grimwood J."/>
            <person name="Schmutz J."/>
            <person name="Soltis P."/>
            <person name="Soltis D."/>
            <person name="Chen Z.-H."/>
        </authorList>
    </citation>
    <scope>NUCLEOTIDE SEQUENCE</scope>
    <source>
        <strain evidence="2">Whitten #5841</strain>
        <tissue evidence="2">Leaf</tissue>
    </source>
</reference>